<keyword evidence="2" id="KW-0560">Oxidoreductase</keyword>
<dbReference type="PANTHER" id="PTHR43669">
    <property type="entry name" value="5-KETO-D-GLUCONATE 5-REDUCTASE"/>
    <property type="match status" value="1"/>
</dbReference>
<dbReference type="Pfam" id="PF00106">
    <property type="entry name" value="adh_short"/>
    <property type="match status" value="1"/>
</dbReference>
<dbReference type="GO" id="GO:0016491">
    <property type="term" value="F:oxidoreductase activity"/>
    <property type="evidence" value="ECO:0007669"/>
    <property type="project" value="UniProtKB-KW"/>
</dbReference>
<dbReference type="RefSeq" id="WP_011568014.1">
    <property type="nucleotide sequence ID" value="NC_008209.1"/>
</dbReference>
<protein>
    <recommendedName>
        <fullName evidence="5">Oxidoreductase</fullName>
    </recommendedName>
</protein>
<organism evidence="3 4">
    <name type="scientific">Roseobacter denitrificans (strain ATCC 33942 / OCh 114)</name>
    <name type="common">Erythrobacter sp. (strain OCh 114)</name>
    <name type="synonym">Roseobacter denitrificans</name>
    <dbReference type="NCBI Taxonomy" id="375451"/>
    <lineage>
        <taxon>Bacteria</taxon>
        <taxon>Pseudomonadati</taxon>
        <taxon>Pseudomonadota</taxon>
        <taxon>Alphaproteobacteria</taxon>
        <taxon>Rhodobacterales</taxon>
        <taxon>Roseobacteraceae</taxon>
        <taxon>Roseobacter</taxon>
    </lineage>
</organism>
<dbReference type="EMBL" id="CP000362">
    <property type="protein sequence ID" value="ABG31395.1"/>
    <property type="molecule type" value="Genomic_DNA"/>
</dbReference>
<proteinExistence type="inferred from homology"/>
<dbReference type="InterPro" id="IPR036291">
    <property type="entry name" value="NAD(P)-bd_dom_sf"/>
</dbReference>
<dbReference type="AlphaFoldDB" id="Q169E8"/>
<evidence type="ECO:0000313" key="3">
    <source>
        <dbReference type="EMBL" id="ABG31395.1"/>
    </source>
</evidence>
<evidence type="ECO:0000256" key="1">
    <source>
        <dbReference type="ARBA" id="ARBA00006484"/>
    </source>
</evidence>
<dbReference type="OrthoDB" id="9808814at2"/>
<dbReference type="eggNOG" id="COG0300">
    <property type="taxonomic scope" value="Bacteria"/>
</dbReference>
<dbReference type="Proteomes" id="UP000007029">
    <property type="component" value="Chromosome"/>
</dbReference>
<dbReference type="STRING" id="375451.RD1_1776"/>
<reference evidence="3 4" key="1">
    <citation type="journal article" date="2007" name="J. Bacteriol.">
        <title>The complete genome sequence of Roseobacter denitrificans reveals a mixotrophic rather than photosynthetic metabolism.</title>
        <authorList>
            <person name="Swingley W.D."/>
            <person name="Sadekar S."/>
            <person name="Mastrian S.D."/>
            <person name="Matthies H.J."/>
            <person name="Hao J."/>
            <person name="Ramos H."/>
            <person name="Acharya C.R."/>
            <person name="Conrad A.L."/>
            <person name="Taylor H.L."/>
            <person name="Dejesa L.C."/>
            <person name="Shah M.K."/>
            <person name="O'huallachain M.E."/>
            <person name="Lince M.T."/>
            <person name="Blankenship R.E."/>
            <person name="Beatty J.T."/>
            <person name="Touchman J.W."/>
        </authorList>
    </citation>
    <scope>NUCLEOTIDE SEQUENCE [LARGE SCALE GENOMIC DNA]</scope>
    <source>
        <strain evidence="4">ATCC 33942 / OCh 114</strain>
    </source>
</reference>
<evidence type="ECO:0008006" key="5">
    <source>
        <dbReference type="Google" id="ProtNLM"/>
    </source>
</evidence>
<dbReference type="InterPro" id="IPR002347">
    <property type="entry name" value="SDR_fam"/>
</dbReference>
<dbReference type="PANTHER" id="PTHR43669:SF3">
    <property type="entry name" value="ALCOHOL DEHYDROGENASE, PUTATIVE (AFU_ORTHOLOGUE AFUA_3G03445)-RELATED"/>
    <property type="match status" value="1"/>
</dbReference>
<evidence type="ECO:0000256" key="2">
    <source>
        <dbReference type="ARBA" id="ARBA00023002"/>
    </source>
</evidence>
<comment type="similarity">
    <text evidence="1">Belongs to the short-chain dehydrogenases/reductases (SDR) family.</text>
</comment>
<evidence type="ECO:0000313" key="4">
    <source>
        <dbReference type="Proteomes" id="UP000007029"/>
    </source>
</evidence>
<sequence length="230" mass="24670">MRKNILVVGGTSGVGLKLAEHYVHEGHHVCVAGRKDPRLAGAQFHAFAITDKAEDLARAADALLAAFPAVNTLVYAAGFLQRGHIDDLDDIALGTMVNVGLLAPMLLVQRLKAGTSGPLKVMLVTSSAQYTPRELEPAYCATQAGLGMFGASLVRDREIGKVLVVAPSGIDSAFRAETEEDSATMLSPDWVAAQIVELSGGVFKYKYAKLLRNPQRIEIVECLDNSFQHL</sequence>
<dbReference type="HOGENOM" id="CLU_1193976_0_0_5"/>
<name>Q169E8_ROSDO</name>
<dbReference type="SUPFAM" id="SSF51735">
    <property type="entry name" value="NAD(P)-binding Rossmann-fold domains"/>
    <property type="match status" value="1"/>
</dbReference>
<accession>Q169E8</accession>
<dbReference type="KEGG" id="rde:RD1_1776"/>
<keyword evidence="4" id="KW-1185">Reference proteome</keyword>
<dbReference type="Gene3D" id="3.40.50.720">
    <property type="entry name" value="NAD(P)-binding Rossmann-like Domain"/>
    <property type="match status" value="1"/>
</dbReference>
<gene>
    <name evidence="3" type="ordered locus">RD1_1776</name>
</gene>